<sequence>MSLPLHLEAVSGASVETIAIKIILYLYKWKQCAMPILIISFSKLHVNAMRFN</sequence>
<accession>A0A0A9FXC4</accession>
<reference evidence="1" key="2">
    <citation type="journal article" date="2015" name="Data Brief">
        <title>Shoot transcriptome of the giant reed, Arundo donax.</title>
        <authorList>
            <person name="Barrero R.A."/>
            <person name="Guerrero F.D."/>
            <person name="Moolhuijzen P."/>
            <person name="Goolsby J.A."/>
            <person name="Tidwell J."/>
            <person name="Bellgard S.E."/>
            <person name="Bellgard M.I."/>
        </authorList>
    </citation>
    <scope>NUCLEOTIDE SEQUENCE</scope>
    <source>
        <tissue evidence="1">Shoot tissue taken approximately 20 cm above the soil surface</tissue>
    </source>
</reference>
<evidence type="ECO:0000313" key="1">
    <source>
        <dbReference type="EMBL" id="JAE16922.1"/>
    </source>
</evidence>
<name>A0A0A9FXC4_ARUDO</name>
<reference evidence="1" key="1">
    <citation type="submission" date="2014-09" db="EMBL/GenBank/DDBJ databases">
        <authorList>
            <person name="Magalhaes I.L.F."/>
            <person name="Oliveira U."/>
            <person name="Santos F.R."/>
            <person name="Vidigal T.H.D.A."/>
            <person name="Brescovit A.D."/>
            <person name="Santos A.J."/>
        </authorList>
    </citation>
    <scope>NUCLEOTIDE SEQUENCE</scope>
    <source>
        <tissue evidence="1">Shoot tissue taken approximately 20 cm above the soil surface</tissue>
    </source>
</reference>
<dbReference type="AlphaFoldDB" id="A0A0A9FXC4"/>
<organism evidence="1">
    <name type="scientific">Arundo donax</name>
    <name type="common">Giant reed</name>
    <name type="synonym">Donax arundinaceus</name>
    <dbReference type="NCBI Taxonomy" id="35708"/>
    <lineage>
        <taxon>Eukaryota</taxon>
        <taxon>Viridiplantae</taxon>
        <taxon>Streptophyta</taxon>
        <taxon>Embryophyta</taxon>
        <taxon>Tracheophyta</taxon>
        <taxon>Spermatophyta</taxon>
        <taxon>Magnoliopsida</taxon>
        <taxon>Liliopsida</taxon>
        <taxon>Poales</taxon>
        <taxon>Poaceae</taxon>
        <taxon>PACMAD clade</taxon>
        <taxon>Arundinoideae</taxon>
        <taxon>Arundineae</taxon>
        <taxon>Arundo</taxon>
    </lineage>
</organism>
<dbReference type="EMBL" id="GBRH01180974">
    <property type="protein sequence ID" value="JAE16922.1"/>
    <property type="molecule type" value="Transcribed_RNA"/>
</dbReference>
<protein>
    <submittedName>
        <fullName evidence="1">Uncharacterized protein</fullName>
    </submittedName>
</protein>
<proteinExistence type="predicted"/>